<evidence type="ECO:0000313" key="4">
    <source>
        <dbReference type="EMBL" id="AUX34183.1"/>
    </source>
</evidence>
<evidence type="ECO:0000256" key="1">
    <source>
        <dbReference type="ARBA" id="ARBA00022676"/>
    </source>
</evidence>
<dbReference type="RefSeq" id="WP_129577428.1">
    <property type="nucleotide sequence ID" value="NZ_CP012672.1"/>
</dbReference>
<dbReference type="Proteomes" id="UP000295497">
    <property type="component" value="Chromosome"/>
</dbReference>
<keyword evidence="2 4" id="KW-0808">Transferase</keyword>
<sequence>MPFVALTSVAAVWVVEEMANIGGCEYLTVNFASMLRRAGADVRIVAPYSANPIWTTRLAAAGVEVLLTARDEPSCQGLCRVARATCLSRPPDLIQFLPTGESLRQWCAEPVPGVPVVGLEATSLGAGNYWLSQDLPLLLRQLDALIVLTDAAASEARDRLGYSGPLYVVPHTVPPPTAAIEPWRSRPAVVSCIGRLSLEKGAEIAVLALAHLRDRVPDVELHVWGDGEDKQRLQDLAAMMGIADRVRLRGLFAPMVGVDDVARSSTMMLLASYLEGMPGALMEMAVRGIPIVATRTAGAAAVVGEDYPWLARIGDPADLARCMEHLLTDDAAYEQARSRVAARFSQRYHPDIALQRLLDCYHAIVGRGAPALGRGL</sequence>
<organism evidence="4 5">
    <name type="scientific">Sorangium cellulosum</name>
    <name type="common">Polyangium cellulosum</name>
    <dbReference type="NCBI Taxonomy" id="56"/>
    <lineage>
        <taxon>Bacteria</taxon>
        <taxon>Pseudomonadati</taxon>
        <taxon>Myxococcota</taxon>
        <taxon>Polyangia</taxon>
        <taxon>Polyangiales</taxon>
        <taxon>Polyangiaceae</taxon>
        <taxon>Sorangium</taxon>
    </lineage>
</organism>
<dbReference type="PANTHER" id="PTHR12526">
    <property type="entry name" value="GLYCOSYLTRANSFERASE"/>
    <property type="match status" value="1"/>
</dbReference>
<protein>
    <submittedName>
        <fullName evidence="4">Glycosyltransferase</fullName>
    </submittedName>
</protein>
<keyword evidence="1" id="KW-0328">Glycosyltransferase</keyword>
<reference evidence="4 5" key="1">
    <citation type="submission" date="2015-09" db="EMBL/GenBank/DDBJ databases">
        <title>Sorangium comparison.</title>
        <authorList>
            <person name="Zaburannyi N."/>
            <person name="Bunk B."/>
            <person name="Overmann J."/>
            <person name="Mueller R."/>
        </authorList>
    </citation>
    <scope>NUCLEOTIDE SEQUENCE [LARGE SCALE GENOMIC DNA]</scope>
    <source>
        <strain evidence="4 5">So ce836</strain>
    </source>
</reference>
<evidence type="ECO:0000259" key="3">
    <source>
        <dbReference type="Pfam" id="PF00534"/>
    </source>
</evidence>
<feature type="domain" description="Glycosyl transferase family 1" evidence="3">
    <location>
        <begin position="182"/>
        <end position="337"/>
    </location>
</feature>
<dbReference type="EMBL" id="CP012672">
    <property type="protein sequence ID" value="AUX34183.1"/>
    <property type="molecule type" value="Genomic_DNA"/>
</dbReference>
<dbReference type="AlphaFoldDB" id="A0A4P2QXA3"/>
<gene>
    <name evidence="4" type="primary">rfaG</name>
    <name evidence="4" type="ORF">SOCE836_063520</name>
</gene>
<name>A0A4P2QXA3_SORCE</name>
<dbReference type="SUPFAM" id="SSF53756">
    <property type="entry name" value="UDP-Glycosyltransferase/glycogen phosphorylase"/>
    <property type="match status" value="1"/>
</dbReference>
<dbReference type="Pfam" id="PF00534">
    <property type="entry name" value="Glycos_transf_1"/>
    <property type="match status" value="1"/>
</dbReference>
<evidence type="ECO:0000256" key="2">
    <source>
        <dbReference type="ARBA" id="ARBA00022679"/>
    </source>
</evidence>
<dbReference type="InterPro" id="IPR001296">
    <property type="entry name" value="Glyco_trans_1"/>
</dbReference>
<dbReference type="Gene3D" id="3.40.50.2000">
    <property type="entry name" value="Glycogen Phosphorylase B"/>
    <property type="match status" value="2"/>
</dbReference>
<proteinExistence type="predicted"/>
<evidence type="ECO:0000313" key="5">
    <source>
        <dbReference type="Proteomes" id="UP000295497"/>
    </source>
</evidence>
<dbReference type="GO" id="GO:0016757">
    <property type="term" value="F:glycosyltransferase activity"/>
    <property type="evidence" value="ECO:0007669"/>
    <property type="project" value="UniProtKB-KW"/>
</dbReference>
<accession>A0A4P2QXA3</accession>
<dbReference type="PANTHER" id="PTHR12526:SF510">
    <property type="entry name" value="D-INOSITOL 3-PHOSPHATE GLYCOSYLTRANSFERASE"/>
    <property type="match status" value="1"/>
</dbReference>
<dbReference type="CDD" id="cd03801">
    <property type="entry name" value="GT4_PimA-like"/>
    <property type="match status" value="1"/>
</dbReference>